<dbReference type="RefSeq" id="WP_264555008.1">
    <property type="nucleotide sequence ID" value="NZ_CP109979.1"/>
</dbReference>
<keyword evidence="1" id="KW-0805">Transcription regulation</keyword>
<feature type="domain" description="HTH bat-type" evidence="3">
    <location>
        <begin position="182"/>
        <end position="233"/>
    </location>
</feature>
<proteinExistence type="predicted"/>
<evidence type="ECO:0000256" key="2">
    <source>
        <dbReference type="ARBA" id="ARBA00023163"/>
    </source>
</evidence>
<dbReference type="AlphaFoldDB" id="A0ABD5YP78"/>
<dbReference type="InterPro" id="IPR036388">
    <property type="entry name" value="WH-like_DNA-bd_sf"/>
</dbReference>
<dbReference type="Pfam" id="PF04967">
    <property type="entry name" value="HTH_10"/>
    <property type="match status" value="1"/>
</dbReference>
<keyword evidence="5" id="KW-1185">Reference proteome</keyword>
<comment type="caution">
    <text evidence="4">The sequence shown here is derived from an EMBL/GenBank/DDBJ whole genome shotgun (WGS) entry which is preliminary data.</text>
</comment>
<protein>
    <submittedName>
        <fullName evidence="4">Helix-turn-helix domain-containing protein</fullName>
    </submittedName>
</protein>
<evidence type="ECO:0000259" key="3">
    <source>
        <dbReference type="Pfam" id="PF04967"/>
    </source>
</evidence>
<keyword evidence="2" id="KW-0804">Transcription</keyword>
<evidence type="ECO:0000313" key="5">
    <source>
        <dbReference type="Proteomes" id="UP001596417"/>
    </source>
</evidence>
<dbReference type="PANTHER" id="PTHR34236:SF1">
    <property type="entry name" value="DIMETHYL SULFOXIDE REDUCTASE TRANSCRIPTIONAL ACTIVATOR"/>
    <property type="match status" value="1"/>
</dbReference>
<organism evidence="4 5">
    <name type="scientific">Halocatena marina</name>
    <dbReference type="NCBI Taxonomy" id="2934937"/>
    <lineage>
        <taxon>Archaea</taxon>
        <taxon>Methanobacteriati</taxon>
        <taxon>Methanobacteriota</taxon>
        <taxon>Stenosarchaea group</taxon>
        <taxon>Halobacteria</taxon>
        <taxon>Halobacteriales</taxon>
        <taxon>Natronomonadaceae</taxon>
        <taxon>Halocatena</taxon>
    </lineage>
</organism>
<sequence length="237" mass="26481">MTKQMSSEMLRLKIRLWHPDCWTLQVTQQTNAGLLGYGVITTSDGEAKARFTAYGDAVSEIEELILLAKESPLTNSVREVKFGYGISSSSVTAPGNATREIFVEFNPENSIDQSFVSRGFVYDGPVHIYDGLEKWTVIAHQDRTGVKKQLAAIEDEMDADIEILKVSTYDGSQSEQPALNLLSARQREIFNHARDNGYYSWPRGATSRGLAEDLGISKTTYLEHLRKAEAKILTQIE</sequence>
<gene>
    <name evidence="4" type="ORF">ACFQL7_05425</name>
</gene>
<evidence type="ECO:0000313" key="4">
    <source>
        <dbReference type="EMBL" id="MFC7189340.1"/>
    </source>
</evidence>
<evidence type="ECO:0000256" key="1">
    <source>
        <dbReference type="ARBA" id="ARBA00023015"/>
    </source>
</evidence>
<name>A0ABD5YP78_9EURY</name>
<dbReference type="GeneID" id="76198912"/>
<dbReference type="PANTHER" id="PTHR34236">
    <property type="entry name" value="DIMETHYL SULFOXIDE REDUCTASE TRANSCRIPTIONAL ACTIVATOR"/>
    <property type="match status" value="1"/>
</dbReference>
<dbReference type="Proteomes" id="UP001596417">
    <property type="component" value="Unassembled WGS sequence"/>
</dbReference>
<accession>A0ABD5YP78</accession>
<dbReference type="InterPro" id="IPR007050">
    <property type="entry name" value="HTH_bacterioopsin"/>
</dbReference>
<reference evidence="4 5" key="1">
    <citation type="journal article" date="2019" name="Int. J. Syst. Evol. Microbiol.">
        <title>The Global Catalogue of Microorganisms (GCM) 10K type strain sequencing project: providing services to taxonomists for standard genome sequencing and annotation.</title>
        <authorList>
            <consortium name="The Broad Institute Genomics Platform"/>
            <consortium name="The Broad Institute Genome Sequencing Center for Infectious Disease"/>
            <person name="Wu L."/>
            <person name="Ma J."/>
        </authorList>
    </citation>
    <scope>NUCLEOTIDE SEQUENCE [LARGE SCALE GENOMIC DNA]</scope>
    <source>
        <strain evidence="4 5">RDMS1</strain>
    </source>
</reference>
<dbReference type="EMBL" id="JBHTAX010000001">
    <property type="protein sequence ID" value="MFC7189340.1"/>
    <property type="molecule type" value="Genomic_DNA"/>
</dbReference>
<dbReference type="Gene3D" id="1.10.10.10">
    <property type="entry name" value="Winged helix-like DNA-binding domain superfamily/Winged helix DNA-binding domain"/>
    <property type="match status" value="1"/>
</dbReference>